<keyword evidence="7 9" id="KW-0472">Membrane</keyword>
<keyword evidence="3" id="KW-1003">Cell membrane</keyword>
<evidence type="ECO:0000256" key="2">
    <source>
        <dbReference type="ARBA" id="ARBA00022448"/>
    </source>
</evidence>
<dbReference type="Proteomes" id="UP000078070">
    <property type="component" value="Chromosome"/>
</dbReference>
<feature type="transmembrane region" description="Helical" evidence="9">
    <location>
        <begin position="116"/>
        <end position="137"/>
    </location>
</feature>
<dbReference type="AlphaFoldDB" id="A0A1A9F2M5"/>
<dbReference type="GO" id="GO:0005886">
    <property type="term" value="C:plasma membrane"/>
    <property type="evidence" value="ECO:0007669"/>
    <property type="project" value="UniProtKB-SubCell"/>
</dbReference>
<name>A0A1A9F2M5_9GAMM</name>
<dbReference type="EMBL" id="CP015839">
    <property type="protein sequence ID" value="ANG64111.1"/>
    <property type="molecule type" value="Genomic_DNA"/>
</dbReference>
<organism evidence="10 11">
    <name type="scientific">Marinobacterium aestuarii</name>
    <dbReference type="NCBI Taxonomy" id="1821621"/>
    <lineage>
        <taxon>Bacteria</taxon>
        <taxon>Pseudomonadati</taxon>
        <taxon>Pseudomonadota</taxon>
        <taxon>Gammaproteobacteria</taxon>
        <taxon>Oceanospirillales</taxon>
        <taxon>Oceanospirillaceae</taxon>
        <taxon>Marinobacterium</taxon>
    </lineage>
</organism>
<accession>A0A1A9F2M5</accession>
<feature type="transmembrane region" description="Helical" evidence="9">
    <location>
        <begin position="46"/>
        <end position="63"/>
    </location>
</feature>
<evidence type="ECO:0000256" key="9">
    <source>
        <dbReference type="SAM" id="Phobius"/>
    </source>
</evidence>
<reference evidence="11" key="1">
    <citation type="submission" date="2016-05" db="EMBL/GenBank/DDBJ databases">
        <authorList>
            <person name="Baek K."/>
            <person name="Yang S.-J."/>
        </authorList>
    </citation>
    <scope>NUCLEOTIDE SEQUENCE [LARGE SCALE GENOMIC DNA]</scope>
    <source>
        <strain evidence="11">ST58-10</strain>
    </source>
</reference>
<evidence type="ECO:0000256" key="7">
    <source>
        <dbReference type="ARBA" id="ARBA00023136"/>
    </source>
</evidence>
<evidence type="ECO:0000256" key="3">
    <source>
        <dbReference type="ARBA" id="ARBA00022475"/>
    </source>
</evidence>
<evidence type="ECO:0000256" key="4">
    <source>
        <dbReference type="ARBA" id="ARBA00022519"/>
    </source>
</evidence>
<evidence type="ECO:0000256" key="1">
    <source>
        <dbReference type="ARBA" id="ARBA00004429"/>
    </source>
</evidence>
<dbReference type="PANTHER" id="PTHR30574:SF1">
    <property type="entry name" value="SULPHUR TRANSPORT DOMAIN-CONTAINING PROTEIN"/>
    <property type="match status" value="1"/>
</dbReference>
<proteinExistence type="inferred from homology"/>
<evidence type="ECO:0000256" key="5">
    <source>
        <dbReference type="ARBA" id="ARBA00022692"/>
    </source>
</evidence>
<sequence>MHDYIAASIGGILIGAAALLLMASHGKIMGISGIVSRLLPPLAIDWQWRLAFVAGIIAAPLAWRAASGTMPAIEISASTPMLIIAGAIVGLGTTLGNGCTSGHGVCGVSRLSKRSLVATGLFMASAIVTVAINTQLLGN</sequence>
<feature type="transmembrane region" description="Helical" evidence="9">
    <location>
        <begin position="6"/>
        <end position="25"/>
    </location>
</feature>
<evidence type="ECO:0000256" key="6">
    <source>
        <dbReference type="ARBA" id="ARBA00022989"/>
    </source>
</evidence>
<gene>
    <name evidence="10" type="ORF">A8C75_17625</name>
</gene>
<keyword evidence="11" id="KW-1185">Reference proteome</keyword>
<evidence type="ECO:0000313" key="10">
    <source>
        <dbReference type="EMBL" id="ANG64111.1"/>
    </source>
</evidence>
<feature type="transmembrane region" description="Helical" evidence="9">
    <location>
        <begin position="75"/>
        <end position="95"/>
    </location>
</feature>
<dbReference type="OrthoDB" id="9814020at2"/>
<dbReference type="PANTHER" id="PTHR30574">
    <property type="entry name" value="INNER MEMBRANE PROTEIN YEDE"/>
    <property type="match status" value="1"/>
</dbReference>
<evidence type="ECO:0000256" key="8">
    <source>
        <dbReference type="ARBA" id="ARBA00035655"/>
    </source>
</evidence>
<evidence type="ECO:0000313" key="11">
    <source>
        <dbReference type="Proteomes" id="UP000078070"/>
    </source>
</evidence>
<comment type="similarity">
    <text evidence="8">Belongs to the TsuA/YedE (TC 9.B.102) family.</text>
</comment>
<dbReference type="Pfam" id="PF04143">
    <property type="entry name" value="Sulf_transp"/>
    <property type="match status" value="1"/>
</dbReference>
<dbReference type="InterPro" id="IPR007272">
    <property type="entry name" value="Sulf_transp_TsuA/YedE"/>
</dbReference>
<dbReference type="STRING" id="1821621.A8C75_17625"/>
<keyword evidence="2" id="KW-0813">Transport</keyword>
<protein>
    <submittedName>
        <fullName evidence="10">YeeE/YedE family protein</fullName>
    </submittedName>
</protein>
<dbReference type="RefSeq" id="WP_067385430.1">
    <property type="nucleotide sequence ID" value="NZ_CP015839.1"/>
</dbReference>
<keyword evidence="6 9" id="KW-1133">Transmembrane helix</keyword>
<dbReference type="KEGG" id="mars:A8C75_17625"/>
<keyword evidence="4" id="KW-0997">Cell inner membrane</keyword>
<keyword evidence="5 9" id="KW-0812">Transmembrane</keyword>
<comment type="subcellular location">
    <subcellularLocation>
        <location evidence="1">Cell inner membrane</location>
        <topology evidence="1">Multi-pass membrane protein</topology>
    </subcellularLocation>
</comment>
<reference evidence="10 11" key="2">
    <citation type="journal article" date="2018" name="Int. J. Syst. Evol. Microbiol.">
        <title>Marinobacterium aestuarii sp. nov., a benzene-degrading marine bacterium isolated from estuary sediment.</title>
        <authorList>
            <person name="Bae S.S."/>
            <person name="Jung J."/>
            <person name="Chung D."/>
            <person name="Baek K."/>
        </authorList>
    </citation>
    <scope>NUCLEOTIDE SEQUENCE [LARGE SCALE GENOMIC DNA]</scope>
    <source>
        <strain evidence="10 11">ST58-10</strain>
    </source>
</reference>